<dbReference type="PANTHER" id="PTHR46182">
    <property type="entry name" value="FI19480P1"/>
    <property type="match status" value="1"/>
</dbReference>
<evidence type="ECO:0000313" key="6">
    <source>
        <dbReference type="EMBL" id="JAV79883.1"/>
    </source>
</evidence>
<dbReference type="GO" id="GO:0016020">
    <property type="term" value="C:membrane"/>
    <property type="evidence" value="ECO:0007669"/>
    <property type="project" value="UniProtKB-SubCell"/>
</dbReference>
<feature type="signal peptide" evidence="4">
    <location>
        <begin position="1"/>
        <end position="18"/>
    </location>
</feature>
<proteinExistence type="predicted"/>
<feature type="domain" description="MANSC" evidence="5">
    <location>
        <begin position="59"/>
        <end position="108"/>
    </location>
</feature>
<dbReference type="Pfam" id="PF23597">
    <property type="entry name" value="KIAA0319_N"/>
    <property type="match status" value="1"/>
</dbReference>
<keyword evidence="2" id="KW-0472">Membrane</keyword>
<dbReference type="GO" id="GO:0031410">
    <property type="term" value="C:cytoplasmic vesicle"/>
    <property type="evidence" value="ECO:0007669"/>
    <property type="project" value="TreeGrafter"/>
</dbReference>
<keyword evidence="4" id="KW-0732">Signal</keyword>
<feature type="chain" id="PRO_5012553314" description="MANSC domain-containing protein" evidence="4">
    <location>
        <begin position="19"/>
        <end position="337"/>
    </location>
</feature>
<evidence type="ECO:0000256" key="3">
    <source>
        <dbReference type="ARBA" id="ARBA00023180"/>
    </source>
</evidence>
<dbReference type="FunFam" id="2.60.40.10:FF:000257">
    <property type="entry name" value="Dyslexia-associated protein KIAA0319-like"/>
    <property type="match status" value="1"/>
</dbReference>
<dbReference type="InterPro" id="IPR013783">
    <property type="entry name" value="Ig-like_fold"/>
</dbReference>
<dbReference type="Gene3D" id="2.60.40.10">
    <property type="entry name" value="Immunoglobulins"/>
    <property type="match status" value="1"/>
</dbReference>
<keyword evidence="3" id="KW-0325">Glycoprotein</keyword>
<accession>A0A1Y1M2B5</accession>
<protein>
    <recommendedName>
        <fullName evidence="5">MANSC domain-containing protein</fullName>
    </recommendedName>
</protein>
<comment type="subcellular location">
    <subcellularLocation>
        <location evidence="1">Membrane</location>
    </subcellularLocation>
</comment>
<dbReference type="EMBL" id="GEZM01042400">
    <property type="protein sequence ID" value="JAV79883.1"/>
    <property type="molecule type" value="Transcribed_RNA"/>
</dbReference>
<evidence type="ECO:0000259" key="5">
    <source>
        <dbReference type="Pfam" id="PF23597"/>
    </source>
</evidence>
<dbReference type="AlphaFoldDB" id="A0A1Y1M2B5"/>
<name>A0A1Y1M2B5_PHOPY</name>
<evidence type="ECO:0000256" key="4">
    <source>
        <dbReference type="SAM" id="SignalP"/>
    </source>
</evidence>
<dbReference type="PANTHER" id="PTHR46182:SF2">
    <property type="entry name" value="FI19480P1"/>
    <property type="match status" value="1"/>
</dbReference>
<dbReference type="InterPro" id="IPR013980">
    <property type="entry name" value="MANSC_dom"/>
</dbReference>
<evidence type="ECO:0000256" key="1">
    <source>
        <dbReference type="ARBA" id="ARBA00004370"/>
    </source>
</evidence>
<reference evidence="6" key="1">
    <citation type="journal article" date="2016" name="Sci. Rep.">
        <title>Molecular characterization of firefly nuptial gifts: a multi-omics approach sheds light on postcopulatory sexual selection.</title>
        <authorList>
            <person name="Al-Wathiqui N."/>
            <person name="Fallon T.R."/>
            <person name="South A."/>
            <person name="Weng J.K."/>
            <person name="Lewis S.M."/>
        </authorList>
    </citation>
    <scope>NUCLEOTIDE SEQUENCE</scope>
</reference>
<organism evidence="6">
    <name type="scientific">Photinus pyralis</name>
    <name type="common">Common eastern firefly</name>
    <name type="synonym">Lampyris pyralis</name>
    <dbReference type="NCBI Taxonomy" id="7054"/>
    <lineage>
        <taxon>Eukaryota</taxon>
        <taxon>Metazoa</taxon>
        <taxon>Ecdysozoa</taxon>
        <taxon>Arthropoda</taxon>
        <taxon>Hexapoda</taxon>
        <taxon>Insecta</taxon>
        <taxon>Pterygota</taxon>
        <taxon>Neoptera</taxon>
        <taxon>Endopterygota</taxon>
        <taxon>Coleoptera</taxon>
        <taxon>Polyphaga</taxon>
        <taxon>Elateriformia</taxon>
        <taxon>Elateroidea</taxon>
        <taxon>Lampyridae</taxon>
        <taxon>Lampyrinae</taxon>
        <taxon>Photinus</taxon>
    </lineage>
</organism>
<evidence type="ECO:0000256" key="2">
    <source>
        <dbReference type="ARBA" id="ARBA00023136"/>
    </source>
</evidence>
<dbReference type="InterPro" id="IPR029865">
    <property type="entry name" value="KIAA0319-like"/>
</dbReference>
<sequence length="337" mass="38007">MTRPIVPILLVFITICHSQLFENTRASTVRNNCPRLYPKIFQGYVPQGNISAGTYVEVPDLNNLKQCVVKCCEKEECNVAFRTDEKCYHITCERSETCAPVANLNRESIQHIAMVLVRPVNPDESWNEFIQTENPADDVSDRELSYLLSDPHRLEDAYKSLLEAGGSTYDYQISCSLGIPSCPENEECLQNNVKSRAGTCKCKSGYKRNWEGVCILDVNNMSESTLNISIPPETKKHLTVTAESKEVKYPTSEVTIIAYVEPAAPDGVKYQYDWISLQQPAGSAAVKHQNGEEMHLSKLSEGLFTFKVLKYFLDEKACVRNVANLVQCHVRTTWTTF</sequence>
<dbReference type="GO" id="GO:0001764">
    <property type="term" value="P:neuron migration"/>
    <property type="evidence" value="ECO:0007669"/>
    <property type="project" value="TreeGrafter"/>
</dbReference>